<organism evidence="10 11">
    <name type="scientific">Schaalia radingae</name>
    <dbReference type="NCBI Taxonomy" id="131110"/>
    <lineage>
        <taxon>Bacteria</taxon>
        <taxon>Bacillati</taxon>
        <taxon>Actinomycetota</taxon>
        <taxon>Actinomycetes</taxon>
        <taxon>Actinomycetales</taxon>
        <taxon>Actinomycetaceae</taxon>
        <taxon>Schaalia</taxon>
    </lineage>
</organism>
<evidence type="ECO:0000256" key="3">
    <source>
        <dbReference type="ARBA" id="ARBA00022692"/>
    </source>
</evidence>
<evidence type="ECO:0000259" key="8">
    <source>
        <dbReference type="Pfam" id="PF03799"/>
    </source>
</evidence>
<sequence>MRQPPRPRPPHEPAEQPERSTVHDRHAIGGRSASTQHSESSRRPASTQRSASATRSASVERIRGPRQMRTPLSSSSAVDAFGERRARGQKNSKVTRLDERRKARRRLSLRTLMSIIVTVLLAAAAIWAIFFSPLFALTTSRITVEGANDVVPAEQVIASVDEFSGTPITRLSMSSVVQAVNSLTLVRDSQVQRSWPDGLTITITVRRPVMVEMVGENARVIDEDGVEIPGDPPEGLPVVALPSEDPLRAQAIEQVQTVWAALSSELRQMTGKISADGQQLTITLADNRVVRWGTQDDSDLKSRVLKVLIDQRPAQVYDVSSPTRPVTS</sequence>
<protein>
    <submittedName>
        <fullName evidence="10">Cell division protein FtsQ</fullName>
    </submittedName>
</protein>
<name>A0ABY0V6Q4_9ACTO</name>
<dbReference type="InterPro" id="IPR050487">
    <property type="entry name" value="FtsQ_DivIB"/>
</dbReference>
<feature type="region of interest" description="Disordered" evidence="6">
    <location>
        <begin position="1"/>
        <end position="98"/>
    </location>
</feature>
<keyword evidence="2 10" id="KW-0132">Cell division</keyword>
<dbReference type="PANTHER" id="PTHR37820:SF1">
    <property type="entry name" value="CELL DIVISION PROTEIN FTSQ"/>
    <property type="match status" value="1"/>
</dbReference>
<dbReference type="InterPro" id="IPR005548">
    <property type="entry name" value="Cell_div_FtsQ/DivIB_C"/>
</dbReference>
<accession>A0ABY0V6Q4</accession>
<keyword evidence="5" id="KW-0131">Cell cycle</keyword>
<evidence type="ECO:0000259" key="9">
    <source>
        <dbReference type="Pfam" id="PF08478"/>
    </source>
</evidence>
<reference evidence="10 11" key="1">
    <citation type="submission" date="2016-10" db="EMBL/GenBank/DDBJ databases">
        <authorList>
            <person name="Varghese N."/>
            <person name="Submissions S."/>
        </authorList>
    </citation>
    <scope>NUCLEOTIDE SEQUENCE [LARGE SCALE GENOMIC DNA]</scope>
    <source>
        <strain evidence="10 11">DSM 9169</strain>
    </source>
</reference>
<proteinExistence type="predicted"/>
<dbReference type="GO" id="GO:0051301">
    <property type="term" value="P:cell division"/>
    <property type="evidence" value="ECO:0007669"/>
    <property type="project" value="UniProtKB-KW"/>
</dbReference>
<dbReference type="Gene3D" id="3.10.20.310">
    <property type="entry name" value="membrane protein fhac"/>
    <property type="match status" value="1"/>
</dbReference>
<dbReference type="PANTHER" id="PTHR37820">
    <property type="entry name" value="CELL DIVISION PROTEIN DIVIB"/>
    <property type="match status" value="1"/>
</dbReference>
<evidence type="ECO:0000256" key="1">
    <source>
        <dbReference type="ARBA" id="ARBA00022475"/>
    </source>
</evidence>
<dbReference type="InterPro" id="IPR013685">
    <property type="entry name" value="POTRA_FtsQ_type"/>
</dbReference>
<dbReference type="EMBL" id="LT629792">
    <property type="protein sequence ID" value="SDT91265.1"/>
    <property type="molecule type" value="Genomic_DNA"/>
</dbReference>
<feature type="compositionally biased region" description="Basic and acidic residues" evidence="6">
    <location>
        <begin position="9"/>
        <end position="27"/>
    </location>
</feature>
<dbReference type="Pfam" id="PF08478">
    <property type="entry name" value="POTRA_1"/>
    <property type="match status" value="1"/>
</dbReference>
<keyword evidence="1" id="KW-1003">Cell membrane</keyword>
<feature type="compositionally biased region" description="Low complexity" evidence="6">
    <location>
        <begin position="43"/>
        <end position="57"/>
    </location>
</feature>
<evidence type="ECO:0000256" key="6">
    <source>
        <dbReference type="SAM" id="MobiDB-lite"/>
    </source>
</evidence>
<evidence type="ECO:0000256" key="7">
    <source>
        <dbReference type="SAM" id="Phobius"/>
    </source>
</evidence>
<evidence type="ECO:0000313" key="11">
    <source>
        <dbReference type="Proteomes" id="UP000198976"/>
    </source>
</evidence>
<evidence type="ECO:0000256" key="2">
    <source>
        <dbReference type="ARBA" id="ARBA00022618"/>
    </source>
</evidence>
<keyword evidence="3 7" id="KW-0812">Transmembrane</keyword>
<keyword evidence="11" id="KW-1185">Reference proteome</keyword>
<keyword evidence="4 7" id="KW-1133">Transmembrane helix</keyword>
<feature type="transmembrane region" description="Helical" evidence="7">
    <location>
        <begin position="109"/>
        <end position="130"/>
    </location>
</feature>
<dbReference type="Proteomes" id="UP000198976">
    <property type="component" value="Chromosome I"/>
</dbReference>
<feature type="domain" description="POTRA" evidence="9">
    <location>
        <begin position="139"/>
        <end position="204"/>
    </location>
</feature>
<dbReference type="Pfam" id="PF03799">
    <property type="entry name" value="FtsQ_DivIB_C"/>
    <property type="match status" value="1"/>
</dbReference>
<keyword evidence="7" id="KW-0472">Membrane</keyword>
<feature type="domain" description="Cell division protein FtsQ/DivIB C-terminal" evidence="8">
    <location>
        <begin position="217"/>
        <end position="311"/>
    </location>
</feature>
<evidence type="ECO:0000256" key="5">
    <source>
        <dbReference type="ARBA" id="ARBA00023306"/>
    </source>
</evidence>
<evidence type="ECO:0000256" key="4">
    <source>
        <dbReference type="ARBA" id="ARBA00022989"/>
    </source>
</evidence>
<evidence type="ECO:0000313" key="10">
    <source>
        <dbReference type="EMBL" id="SDT91265.1"/>
    </source>
</evidence>
<gene>
    <name evidence="10" type="ORF">SAMN04489714_0825</name>
</gene>
<dbReference type="RefSeq" id="WP_162272392.1">
    <property type="nucleotide sequence ID" value="NZ_LT629792.1"/>
</dbReference>